<dbReference type="PANTHER" id="PTHR43301">
    <property type="entry name" value="ARABINAN ENDO-1,5-ALPHA-L-ARABINOSIDASE"/>
    <property type="match status" value="1"/>
</dbReference>
<feature type="chain" id="PRO_5002946803" evidence="8">
    <location>
        <begin position="34"/>
        <end position="488"/>
    </location>
</feature>
<name>C5C1C5_BEUC1</name>
<dbReference type="InterPro" id="IPR006311">
    <property type="entry name" value="TAT_signal"/>
</dbReference>
<dbReference type="InterPro" id="IPR032291">
    <property type="entry name" value="Abn2_C"/>
</dbReference>
<dbReference type="STRING" id="471853.Bcav_3292"/>
<dbReference type="Pfam" id="PF04616">
    <property type="entry name" value="Glyco_hydro_43"/>
    <property type="match status" value="1"/>
</dbReference>
<evidence type="ECO:0000256" key="8">
    <source>
        <dbReference type="SAM" id="SignalP"/>
    </source>
</evidence>
<dbReference type="HOGENOM" id="CLU_009397_1_2_11"/>
<dbReference type="CAZy" id="GH43">
    <property type="family name" value="Glycoside Hydrolase Family 43"/>
</dbReference>
<protein>
    <submittedName>
        <fullName evidence="10">Glycoside hydrolase family 43</fullName>
    </submittedName>
</protein>
<dbReference type="GO" id="GO:0005975">
    <property type="term" value="P:carbohydrate metabolic process"/>
    <property type="evidence" value="ECO:0007669"/>
    <property type="project" value="InterPro"/>
</dbReference>
<feature type="active site" description="Proton acceptor" evidence="5">
    <location>
        <position position="51"/>
    </location>
</feature>
<dbReference type="Pfam" id="PF16369">
    <property type="entry name" value="GH43_C"/>
    <property type="match status" value="1"/>
</dbReference>
<feature type="active site" description="Proton donor" evidence="5">
    <location>
        <position position="240"/>
    </location>
</feature>
<evidence type="ECO:0000259" key="9">
    <source>
        <dbReference type="Pfam" id="PF16369"/>
    </source>
</evidence>
<dbReference type="GO" id="GO:0004553">
    <property type="term" value="F:hydrolase activity, hydrolyzing O-glycosyl compounds"/>
    <property type="evidence" value="ECO:0007669"/>
    <property type="project" value="InterPro"/>
</dbReference>
<feature type="signal peptide" evidence="8">
    <location>
        <begin position="1"/>
        <end position="33"/>
    </location>
</feature>
<dbReference type="OrthoDB" id="9801455at2"/>
<dbReference type="Gene3D" id="2.40.128.10">
    <property type="match status" value="1"/>
</dbReference>
<evidence type="ECO:0000256" key="7">
    <source>
        <dbReference type="RuleBase" id="RU361187"/>
    </source>
</evidence>
<feature type="domain" description="Extracellular endo-alpha-(1-&gt;5)-L-arabinanase C-terminal" evidence="9">
    <location>
        <begin position="382"/>
        <end position="485"/>
    </location>
</feature>
<dbReference type="Gene3D" id="2.115.10.20">
    <property type="entry name" value="Glycosyl hydrolase domain, family 43"/>
    <property type="match status" value="1"/>
</dbReference>
<dbReference type="InterPro" id="IPR050727">
    <property type="entry name" value="GH43_arabinanases"/>
</dbReference>
<organism evidence="10 11">
    <name type="scientific">Beutenbergia cavernae (strain ATCC BAA-8 / DSM 12333 / CCUG 43141 / JCM 11478 / NBRC 16432 / NCIMB 13614 / HKI 0122)</name>
    <dbReference type="NCBI Taxonomy" id="471853"/>
    <lineage>
        <taxon>Bacteria</taxon>
        <taxon>Bacillati</taxon>
        <taxon>Actinomycetota</taxon>
        <taxon>Actinomycetes</taxon>
        <taxon>Micrococcales</taxon>
        <taxon>Beutenbergiaceae</taxon>
        <taxon>Beutenbergia</taxon>
    </lineage>
</organism>
<evidence type="ECO:0000256" key="3">
    <source>
        <dbReference type="ARBA" id="ARBA00022801"/>
    </source>
</evidence>
<keyword evidence="3 7" id="KW-0378">Hydrolase</keyword>
<gene>
    <name evidence="10" type="ordered locus">Bcav_3292</name>
</gene>
<dbReference type="EMBL" id="CP001618">
    <property type="protein sequence ID" value="ACQ81535.1"/>
    <property type="molecule type" value="Genomic_DNA"/>
</dbReference>
<dbReference type="PROSITE" id="PS51318">
    <property type="entry name" value="TAT"/>
    <property type="match status" value="1"/>
</dbReference>
<dbReference type="InterPro" id="IPR006710">
    <property type="entry name" value="Glyco_hydro_43"/>
</dbReference>
<dbReference type="eggNOG" id="COG3507">
    <property type="taxonomic scope" value="Bacteria"/>
</dbReference>
<evidence type="ECO:0000256" key="6">
    <source>
        <dbReference type="PIRSR" id="PIRSR606710-2"/>
    </source>
</evidence>
<evidence type="ECO:0000256" key="5">
    <source>
        <dbReference type="PIRSR" id="PIRSR606710-1"/>
    </source>
</evidence>
<dbReference type="RefSeq" id="WP_015883772.1">
    <property type="nucleotide sequence ID" value="NC_012669.1"/>
</dbReference>
<dbReference type="InterPro" id="IPR023296">
    <property type="entry name" value="Glyco_hydro_beta-prop_sf"/>
</dbReference>
<keyword evidence="8" id="KW-0732">Signal</keyword>
<sequence>MPSIDAPLTRRVMLGGTAAAAGALALGPAAAHAGGGRPGHPPTYVDATVHDPDVVRTGGRYYVFGSHAAAASTEDLFAWDQIAYDGVTPENPLFDDVTVELAEVLEWARTTTLWAPDVSRLPDGRFYYYYCACEGTSPRSGLGVAVADEVTGPYRDLGIILRSGQDDGTSEEPGEAYDPWVHPNVIDADVFADDDGTWWMVYGSFSGGILLLELDPATAKPVPGQGYGRHLMGGNHARIEGPAIMYHPGTRYYYLFVTFGGLDAAGGYNIRVSRARTPEGPWFDISGTDMSTVKADPDLPLFDDVTIAPHGTKIAGNVRFRTPDGAPGTGYVSPGGCSPWYDEESGDAFLAFHTRFPGTGEIHNVRVHRLAMTRSGWPVVLPFRYAGERLGGLGRHDVAGDYEVVTMAKPIGPEIAESRPVTLTRNGRVTGEHTGRWRLTGRSHVVLELDDVTYSGVAATQWDPDLEAWSVTFSAVSDAGTSVWGARR</sequence>
<dbReference type="Proteomes" id="UP000007962">
    <property type="component" value="Chromosome"/>
</dbReference>
<dbReference type="AlphaFoldDB" id="C5C1C5"/>
<keyword evidence="4 7" id="KW-0326">Glycosidase</keyword>
<keyword evidence="11" id="KW-1185">Reference proteome</keyword>
<accession>C5C1C5</accession>
<evidence type="ECO:0000256" key="1">
    <source>
        <dbReference type="ARBA" id="ARBA00004834"/>
    </source>
</evidence>
<comment type="pathway">
    <text evidence="1">Glycan metabolism; L-arabinan degradation.</text>
</comment>
<dbReference type="PANTHER" id="PTHR43301:SF3">
    <property type="entry name" value="ARABINAN ENDO-1,5-ALPHA-L-ARABINOSIDASE A-RELATED"/>
    <property type="match status" value="1"/>
</dbReference>
<dbReference type="KEGG" id="bcv:Bcav_3292"/>
<comment type="similarity">
    <text evidence="2 7">Belongs to the glycosyl hydrolase 43 family.</text>
</comment>
<evidence type="ECO:0000256" key="2">
    <source>
        <dbReference type="ARBA" id="ARBA00009865"/>
    </source>
</evidence>
<dbReference type="SUPFAM" id="SSF75005">
    <property type="entry name" value="Arabinanase/levansucrase/invertase"/>
    <property type="match status" value="1"/>
</dbReference>
<proteinExistence type="inferred from homology"/>
<evidence type="ECO:0000313" key="11">
    <source>
        <dbReference type="Proteomes" id="UP000007962"/>
    </source>
</evidence>
<feature type="site" description="Important for catalytic activity, responsible for pKa modulation of the active site Glu and correct orientation of both the proton donor and substrate" evidence="6">
    <location>
        <position position="187"/>
    </location>
</feature>
<evidence type="ECO:0000313" key="10">
    <source>
        <dbReference type="EMBL" id="ACQ81535.1"/>
    </source>
</evidence>
<reference evidence="10 11" key="1">
    <citation type="journal article" date="2009" name="Stand. Genomic Sci.">
        <title>Complete genome sequence of Beutenbergia cavernae type strain (HKI 0122).</title>
        <authorList>
            <person name="Land M."/>
            <person name="Pukall R."/>
            <person name="Abt B."/>
            <person name="Goker M."/>
            <person name="Rohde M."/>
            <person name="Glavina Del Rio T."/>
            <person name="Tice H."/>
            <person name="Copeland A."/>
            <person name="Cheng J.F."/>
            <person name="Lucas S."/>
            <person name="Chen F."/>
            <person name="Nolan M."/>
            <person name="Bruce D."/>
            <person name="Goodwin L."/>
            <person name="Pitluck S."/>
            <person name="Ivanova N."/>
            <person name="Mavromatis K."/>
            <person name="Ovchinnikova G."/>
            <person name="Pati A."/>
            <person name="Chen A."/>
            <person name="Palaniappan K."/>
            <person name="Hauser L."/>
            <person name="Chang Y.J."/>
            <person name="Jefferies C.C."/>
            <person name="Saunders E."/>
            <person name="Brettin T."/>
            <person name="Detter J.C."/>
            <person name="Han C."/>
            <person name="Chain P."/>
            <person name="Bristow J."/>
            <person name="Eisen J.A."/>
            <person name="Markowitz V."/>
            <person name="Hugenholtz P."/>
            <person name="Kyrpides N.C."/>
            <person name="Klenk H.P."/>
            <person name="Lapidus A."/>
        </authorList>
    </citation>
    <scope>NUCLEOTIDE SEQUENCE [LARGE SCALE GENOMIC DNA]</scope>
    <source>
        <strain evidence="11">ATCC BAA-8 / DSM 12333 / NBRC 16432</strain>
    </source>
</reference>
<dbReference type="CDD" id="cd18832">
    <property type="entry name" value="GH43_GsAbnA-like"/>
    <property type="match status" value="1"/>
</dbReference>
<evidence type="ECO:0000256" key="4">
    <source>
        <dbReference type="ARBA" id="ARBA00023295"/>
    </source>
</evidence>